<accession>A0AAX6NDP2</accession>
<evidence type="ECO:0000313" key="2">
    <source>
        <dbReference type="EMBL" id="MDU9693907.1"/>
    </source>
</evidence>
<evidence type="ECO:0000313" key="3">
    <source>
        <dbReference type="Proteomes" id="UP001269400"/>
    </source>
</evidence>
<proteinExistence type="predicted"/>
<comment type="caution">
    <text evidence="2">The sequence shown here is derived from an EMBL/GenBank/DDBJ whole genome shotgun (WGS) entry which is preliminary data.</text>
</comment>
<evidence type="ECO:0008006" key="4">
    <source>
        <dbReference type="Google" id="ProtNLM"/>
    </source>
</evidence>
<dbReference type="PROSITE" id="PS51257">
    <property type="entry name" value="PROKAR_LIPOPROTEIN"/>
    <property type="match status" value="1"/>
</dbReference>
<sequence>MKKPVLIGASLVLATSILGACGKESSTAASGESLNQQIALSQVSKVTVNGKQLSEKEVKQYKEEYMQDTRKKLTQDNQSIIKNITLKEELMKDLGVTQEQLEKEFSLNVERVKNGPKGLSVSSKGLILHESLVKAYAKKYLSDDNTLKTLSDSFKGDKKESFISNTSMIPGDKKTPGTYNLPFNYYNLFLFYNGANKHNEAEVLKYQQNLLNKANVKGIKLSKLKTEEAIF</sequence>
<gene>
    <name evidence="2" type="ORF">O0Q50_22255</name>
</gene>
<feature type="signal peptide" evidence="1">
    <location>
        <begin position="1"/>
        <end position="20"/>
    </location>
</feature>
<protein>
    <recommendedName>
        <fullName evidence="4">Lipoprotein</fullName>
    </recommendedName>
</protein>
<dbReference type="EMBL" id="JAPTGD010000002">
    <property type="protein sequence ID" value="MDU9693907.1"/>
    <property type="molecule type" value="Genomic_DNA"/>
</dbReference>
<keyword evidence="1" id="KW-0732">Signal</keyword>
<organism evidence="2 3">
    <name type="scientific">Priestia aryabhattai</name>
    <name type="common">Bacillus aryabhattai</name>
    <dbReference type="NCBI Taxonomy" id="412384"/>
    <lineage>
        <taxon>Bacteria</taxon>
        <taxon>Bacillati</taxon>
        <taxon>Bacillota</taxon>
        <taxon>Bacilli</taxon>
        <taxon>Bacillales</taxon>
        <taxon>Bacillaceae</taxon>
        <taxon>Priestia</taxon>
    </lineage>
</organism>
<reference evidence="2" key="1">
    <citation type="journal article" date="2022" name="J Environ Chem Eng">
        <title>Biodegradation of petroleum oil using a constructed nonpathogenic and heavy metal-tolerant bacterial consortium isolated from marine sponges.</title>
        <authorList>
            <person name="Dechsakulwatana C."/>
            <person name="Rungsihiranrut A."/>
            <person name="Muangchinda C."/>
            <person name="Ningthoujam R."/>
            <person name="Klankeo P."/>
            <person name="Pinyakong O."/>
        </authorList>
    </citation>
    <scope>NUCLEOTIDE SEQUENCE</scope>
    <source>
        <strain evidence="2">TL01-2</strain>
    </source>
</reference>
<dbReference type="AlphaFoldDB" id="A0AAX6NDP2"/>
<dbReference type="Proteomes" id="UP001269400">
    <property type="component" value="Unassembled WGS sequence"/>
</dbReference>
<name>A0AAX6NDP2_PRIAR</name>
<feature type="chain" id="PRO_5043646357" description="Lipoprotein" evidence="1">
    <location>
        <begin position="21"/>
        <end position="231"/>
    </location>
</feature>
<dbReference type="RefSeq" id="WP_316911124.1">
    <property type="nucleotide sequence ID" value="NZ_JAPTGD010000002.1"/>
</dbReference>
<evidence type="ECO:0000256" key="1">
    <source>
        <dbReference type="SAM" id="SignalP"/>
    </source>
</evidence>
<reference evidence="2" key="2">
    <citation type="submission" date="2022-12" db="EMBL/GenBank/DDBJ databases">
        <authorList>
            <person name="Dechsakulwatana C."/>
            <person name="Rungsihiranrut A."/>
            <person name="Muangchinda C."/>
            <person name="Ningthoujam R."/>
            <person name="Klankeo P."/>
            <person name="Pinyakong O."/>
        </authorList>
    </citation>
    <scope>NUCLEOTIDE SEQUENCE</scope>
    <source>
        <strain evidence="2">TL01-2</strain>
    </source>
</reference>